<dbReference type="Proteomes" id="UP000646776">
    <property type="component" value="Unassembled WGS sequence"/>
</dbReference>
<reference evidence="1" key="2">
    <citation type="submission" date="2020-09" db="EMBL/GenBank/DDBJ databases">
        <authorList>
            <person name="Sun Q."/>
            <person name="Ohkuma M."/>
        </authorList>
    </citation>
    <scope>NUCLEOTIDE SEQUENCE</scope>
    <source>
        <strain evidence="1">JCM 4125</strain>
    </source>
</reference>
<accession>A0A918LZ08</accession>
<organism evidence="1 2">
    <name type="scientific">Streptomyces phaeofaciens</name>
    <dbReference type="NCBI Taxonomy" id="68254"/>
    <lineage>
        <taxon>Bacteria</taxon>
        <taxon>Bacillati</taxon>
        <taxon>Actinomycetota</taxon>
        <taxon>Actinomycetes</taxon>
        <taxon>Kitasatosporales</taxon>
        <taxon>Streptomycetaceae</taxon>
        <taxon>Streptomyces</taxon>
    </lineage>
</organism>
<gene>
    <name evidence="1" type="ORF">GCM10010226_61600</name>
</gene>
<keyword evidence="2" id="KW-1185">Reference proteome</keyword>
<comment type="caution">
    <text evidence="1">The sequence shown here is derived from an EMBL/GenBank/DDBJ whole genome shotgun (WGS) entry which is preliminary data.</text>
</comment>
<evidence type="ECO:0000313" key="1">
    <source>
        <dbReference type="EMBL" id="GGT75139.1"/>
    </source>
</evidence>
<reference evidence="1" key="1">
    <citation type="journal article" date="2014" name="Int. J. Syst. Evol. Microbiol.">
        <title>Complete genome sequence of Corynebacterium casei LMG S-19264T (=DSM 44701T), isolated from a smear-ripened cheese.</title>
        <authorList>
            <consortium name="US DOE Joint Genome Institute (JGI-PGF)"/>
            <person name="Walter F."/>
            <person name="Albersmeier A."/>
            <person name="Kalinowski J."/>
            <person name="Ruckert C."/>
        </authorList>
    </citation>
    <scope>NUCLEOTIDE SEQUENCE</scope>
    <source>
        <strain evidence="1">JCM 4125</strain>
    </source>
</reference>
<name>A0A918LZ08_9ACTN</name>
<dbReference type="AlphaFoldDB" id="A0A918LZ08"/>
<dbReference type="RefSeq" id="WP_189715046.1">
    <property type="nucleotide sequence ID" value="NZ_BMSA01000021.1"/>
</dbReference>
<dbReference type="PANTHER" id="PTHR34613:SF1">
    <property type="entry name" value="SLL6017 PROTEIN"/>
    <property type="match status" value="1"/>
</dbReference>
<sequence>MTTMQYFWRHPLAQEVREQGREEGREEGRVEALAETTLRILELRGIPVAAAVRERVESCTDLDRLTAWSERAVLAGSADDLFIGPNG</sequence>
<proteinExistence type="predicted"/>
<evidence type="ECO:0000313" key="2">
    <source>
        <dbReference type="Proteomes" id="UP000646776"/>
    </source>
</evidence>
<dbReference type="EMBL" id="BMSA01000021">
    <property type="protein sequence ID" value="GGT75139.1"/>
    <property type="molecule type" value="Genomic_DNA"/>
</dbReference>
<protein>
    <submittedName>
        <fullName evidence="1">Uncharacterized protein</fullName>
    </submittedName>
</protein>
<dbReference type="PANTHER" id="PTHR34613">
    <property type="entry name" value="SLL0800 PROTEIN"/>
    <property type="match status" value="1"/>
</dbReference>